<evidence type="ECO:0000256" key="4">
    <source>
        <dbReference type="ARBA" id="ARBA00023014"/>
    </source>
</evidence>
<dbReference type="Pfam" id="PF04055">
    <property type="entry name" value="Radical_SAM"/>
    <property type="match status" value="1"/>
</dbReference>
<dbReference type="InterPro" id="IPR058240">
    <property type="entry name" value="rSAM_sf"/>
</dbReference>
<gene>
    <name evidence="7" type="ordered locus">Sfum_0616</name>
</gene>
<evidence type="ECO:0000256" key="2">
    <source>
        <dbReference type="ARBA" id="ARBA00022723"/>
    </source>
</evidence>
<evidence type="ECO:0000256" key="1">
    <source>
        <dbReference type="ARBA" id="ARBA00022691"/>
    </source>
</evidence>
<keyword evidence="2 5" id="KW-0479">Metal-binding</keyword>
<dbReference type="eggNOG" id="COG1313">
    <property type="taxonomic scope" value="Bacteria"/>
</dbReference>
<dbReference type="SFLD" id="SFLDG01099">
    <property type="entry name" value="Uncharacterised_Radical_SAM_Su"/>
    <property type="match status" value="1"/>
</dbReference>
<dbReference type="InterPro" id="IPR040085">
    <property type="entry name" value="MJ0674-like"/>
</dbReference>
<evidence type="ECO:0000256" key="3">
    <source>
        <dbReference type="ARBA" id="ARBA00023004"/>
    </source>
</evidence>
<name>A0LFW3_SYNFM</name>
<comment type="cofactor">
    <cofactor evidence="5">
        <name>[4Fe-4S] cluster</name>
        <dbReference type="ChEBI" id="CHEBI:49883"/>
    </cofactor>
    <text evidence="5">Binds 1 [4Fe-4S] cluster. The cluster is coordinated with 3 cysteines and an exchangeable S-adenosyl-L-methionine.</text>
</comment>
<dbReference type="InterPro" id="IPR007197">
    <property type="entry name" value="rSAM"/>
</dbReference>
<feature type="binding site" evidence="5">
    <location>
        <position position="62"/>
    </location>
    <ligand>
        <name>[4Fe-4S] cluster</name>
        <dbReference type="ChEBI" id="CHEBI:49883"/>
        <note>4Fe-4S-S-AdoMet</note>
    </ligand>
</feature>
<dbReference type="SUPFAM" id="SSF102114">
    <property type="entry name" value="Radical SAM enzymes"/>
    <property type="match status" value="1"/>
</dbReference>
<dbReference type="KEGG" id="sfu:Sfum_0616"/>
<dbReference type="InterPro" id="IPR013785">
    <property type="entry name" value="Aldolase_TIM"/>
</dbReference>
<dbReference type="GO" id="GO:0051536">
    <property type="term" value="F:iron-sulfur cluster binding"/>
    <property type="evidence" value="ECO:0007669"/>
    <property type="project" value="UniProtKB-KW"/>
</dbReference>
<dbReference type="EMBL" id="CP000478">
    <property type="protein sequence ID" value="ABK16315.1"/>
    <property type="molecule type" value="Genomic_DNA"/>
</dbReference>
<evidence type="ECO:0000313" key="7">
    <source>
        <dbReference type="EMBL" id="ABK16315.1"/>
    </source>
</evidence>
<dbReference type="SFLD" id="SFLDS00029">
    <property type="entry name" value="Radical_SAM"/>
    <property type="match status" value="1"/>
</dbReference>
<dbReference type="Gene3D" id="3.20.20.70">
    <property type="entry name" value="Aldolase class I"/>
    <property type="match status" value="1"/>
</dbReference>
<keyword evidence="1 5" id="KW-0949">S-adenosyl-L-methionine</keyword>
<dbReference type="STRING" id="335543.Sfum_0616"/>
<accession>A0LFW3</accession>
<dbReference type="GO" id="GO:0046872">
    <property type="term" value="F:metal ion binding"/>
    <property type="evidence" value="ECO:0007669"/>
    <property type="project" value="UniProtKB-KW"/>
</dbReference>
<feature type="binding site" evidence="5">
    <location>
        <position position="66"/>
    </location>
    <ligand>
        <name>[4Fe-4S] cluster</name>
        <dbReference type="ChEBI" id="CHEBI:49883"/>
        <note>4Fe-4S-S-AdoMet</note>
    </ligand>
</feature>
<dbReference type="HOGENOM" id="CLU_062674_0_1_7"/>
<organism evidence="7 8">
    <name type="scientific">Syntrophobacter fumaroxidans (strain DSM 10017 / MPOB)</name>
    <dbReference type="NCBI Taxonomy" id="335543"/>
    <lineage>
        <taxon>Bacteria</taxon>
        <taxon>Pseudomonadati</taxon>
        <taxon>Thermodesulfobacteriota</taxon>
        <taxon>Syntrophobacteria</taxon>
        <taxon>Syntrophobacterales</taxon>
        <taxon>Syntrophobacteraceae</taxon>
        <taxon>Syntrophobacter</taxon>
    </lineage>
</organism>
<dbReference type="CDD" id="cd01335">
    <property type="entry name" value="Radical_SAM"/>
    <property type="match status" value="1"/>
</dbReference>
<dbReference type="PANTHER" id="PTHR43075:SF1">
    <property type="entry name" value="FORMATE LYASE ACTIVATING ENZYME, PUTATIVE (AFU_ORTHOLOGUE AFUA_2G15630)-RELATED"/>
    <property type="match status" value="1"/>
</dbReference>
<dbReference type="PIRSF" id="PIRSF004869">
    <property type="entry name" value="PflX_prd"/>
    <property type="match status" value="1"/>
</dbReference>
<keyword evidence="8" id="KW-1185">Reference proteome</keyword>
<dbReference type="InterPro" id="IPR016431">
    <property type="entry name" value="Pyrv-formate_lyase-activ_prd"/>
</dbReference>
<evidence type="ECO:0000259" key="6">
    <source>
        <dbReference type="Pfam" id="PF04055"/>
    </source>
</evidence>
<protein>
    <submittedName>
        <fullName evidence="7">Radical SAM domain protein</fullName>
    </submittedName>
</protein>
<dbReference type="AlphaFoldDB" id="A0LFW3"/>
<evidence type="ECO:0000313" key="8">
    <source>
        <dbReference type="Proteomes" id="UP000001784"/>
    </source>
</evidence>
<reference evidence="7 8" key="1">
    <citation type="submission" date="2006-10" db="EMBL/GenBank/DDBJ databases">
        <title>Complete sequence of Syntrophobacter fumaroxidans MPOB.</title>
        <authorList>
            <consortium name="US DOE Joint Genome Institute"/>
            <person name="Copeland A."/>
            <person name="Lucas S."/>
            <person name="Lapidus A."/>
            <person name="Barry K."/>
            <person name="Detter J.C."/>
            <person name="Glavina del Rio T."/>
            <person name="Hammon N."/>
            <person name="Israni S."/>
            <person name="Pitluck S."/>
            <person name="Goltsman E.G."/>
            <person name="Martinez M."/>
            <person name="Schmutz J."/>
            <person name="Larimer F."/>
            <person name="Land M."/>
            <person name="Hauser L."/>
            <person name="Kyrpides N."/>
            <person name="Kim E."/>
            <person name="Boone D.R."/>
            <person name="Brockman F."/>
            <person name="Culley D."/>
            <person name="Ferry J."/>
            <person name="Gunsalus R."/>
            <person name="McInerney M.J."/>
            <person name="Morrison M."/>
            <person name="Plugge C."/>
            <person name="Rohlin L."/>
            <person name="Scholten J."/>
            <person name="Sieber J."/>
            <person name="Stams A.J.M."/>
            <person name="Worm P."/>
            <person name="Henstra A.M."/>
            <person name="Richardson P."/>
        </authorList>
    </citation>
    <scope>NUCLEOTIDE SEQUENCE [LARGE SCALE GENOMIC DNA]</scope>
    <source>
        <strain evidence="8">DSM 10017 / MPOB</strain>
    </source>
</reference>
<dbReference type="InParanoid" id="A0LFW3"/>
<evidence type="ECO:0000256" key="5">
    <source>
        <dbReference type="PIRSR" id="PIRSR004869-50"/>
    </source>
</evidence>
<sequence length="296" mass="32527">MRRLLSRCVMCPRRCRVDRSRGELGVCGTGSGIEIAAVGIHPWEEPPISGTRGSGTVFFSGCALRCVFCQNYPISQMGVGRGFSARELAEAMLELQAGGAHNINLVTSTHQMAGFLEALVLAVPLGLRVPIVYNTSGYETEETLRLLNGIVDIYLPDIKYSDPRTALRYSGCADYVAFNRRALLEMWRQVGPLQTNGDGVACRGMMVRHLVLPADAAGTRGSFAFLAEHIGPELWVSLMNQYFPAHKALNLPPLDRKVTDEEYGDAFRVLSELEFENGFTQTCSTGDEVDCLPKMQ</sequence>
<proteinExistence type="predicted"/>
<dbReference type="GO" id="GO:0003824">
    <property type="term" value="F:catalytic activity"/>
    <property type="evidence" value="ECO:0007669"/>
    <property type="project" value="InterPro"/>
</dbReference>
<dbReference type="PANTHER" id="PTHR43075">
    <property type="entry name" value="FORMATE LYASE ACTIVATING ENZYME, PUTATIVE (AFU_ORTHOLOGUE AFUA_2G15630)-RELATED"/>
    <property type="match status" value="1"/>
</dbReference>
<dbReference type="Proteomes" id="UP000001784">
    <property type="component" value="Chromosome"/>
</dbReference>
<feature type="binding site" evidence="5">
    <location>
        <position position="69"/>
    </location>
    <ligand>
        <name>[4Fe-4S] cluster</name>
        <dbReference type="ChEBI" id="CHEBI:49883"/>
        <note>4Fe-4S-S-AdoMet</note>
    </ligand>
</feature>
<feature type="domain" description="Radical SAM core" evidence="6">
    <location>
        <begin position="57"/>
        <end position="167"/>
    </location>
</feature>
<keyword evidence="4 5" id="KW-0411">Iron-sulfur</keyword>
<keyword evidence="3 5" id="KW-0408">Iron</keyword>